<dbReference type="AlphaFoldDB" id="A0A2X0QUS5"/>
<dbReference type="InterPro" id="IPR029052">
    <property type="entry name" value="Metallo-depent_PP-like"/>
</dbReference>
<dbReference type="GO" id="GO:0004519">
    <property type="term" value="F:endonuclease activity"/>
    <property type="evidence" value="ECO:0007669"/>
    <property type="project" value="UniProtKB-KW"/>
</dbReference>
<dbReference type="GO" id="GO:0006260">
    <property type="term" value="P:DNA replication"/>
    <property type="evidence" value="ECO:0007669"/>
    <property type="project" value="UniProtKB-KW"/>
</dbReference>
<dbReference type="Proteomes" id="UP000270190">
    <property type="component" value="Unassembled WGS sequence"/>
</dbReference>
<evidence type="ECO:0000256" key="8">
    <source>
        <dbReference type="RuleBase" id="RU363069"/>
    </source>
</evidence>
<evidence type="ECO:0000256" key="4">
    <source>
        <dbReference type="ARBA" id="ARBA00022722"/>
    </source>
</evidence>
<organism evidence="11 12">
    <name type="scientific">Brochothrix thermosphacta</name>
    <name type="common">Microbacterium thermosphactum</name>
    <dbReference type="NCBI Taxonomy" id="2756"/>
    <lineage>
        <taxon>Bacteria</taxon>
        <taxon>Bacillati</taxon>
        <taxon>Bacillota</taxon>
        <taxon>Bacilli</taxon>
        <taxon>Bacillales</taxon>
        <taxon>Listeriaceae</taxon>
        <taxon>Brochothrix</taxon>
    </lineage>
</organism>
<evidence type="ECO:0000256" key="5">
    <source>
        <dbReference type="ARBA" id="ARBA00022801"/>
    </source>
</evidence>
<evidence type="ECO:0000313" key="12">
    <source>
        <dbReference type="Proteomes" id="UP000270190"/>
    </source>
</evidence>
<dbReference type="CDD" id="cd00840">
    <property type="entry name" value="MPP_Mre11_N"/>
    <property type="match status" value="1"/>
</dbReference>
<evidence type="ECO:0000313" key="11">
    <source>
        <dbReference type="EMBL" id="SPP27858.1"/>
    </source>
</evidence>
<dbReference type="GO" id="GO:0008408">
    <property type="term" value="F:3'-5' exonuclease activity"/>
    <property type="evidence" value="ECO:0007669"/>
    <property type="project" value="InterPro"/>
</dbReference>
<evidence type="ECO:0000256" key="3">
    <source>
        <dbReference type="ARBA" id="ARBA00013365"/>
    </source>
</evidence>
<accession>A0A2X0QUS5</accession>
<evidence type="ECO:0000256" key="6">
    <source>
        <dbReference type="ARBA" id="ARBA00022839"/>
    </source>
</evidence>
<dbReference type="RefSeq" id="WP_120487616.1">
    <property type="nucleotide sequence ID" value="NZ_CBCPKC010000001.1"/>
</dbReference>
<keyword evidence="6 8" id="KW-0269">Exonuclease</keyword>
<dbReference type="GO" id="GO:0006310">
    <property type="term" value="P:DNA recombination"/>
    <property type="evidence" value="ECO:0007669"/>
    <property type="project" value="UniProtKB-KW"/>
</dbReference>
<dbReference type="NCBIfam" id="TIGR00619">
    <property type="entry name" value="sbcd"/>
    <property type="match status" value="1"/>
</dbReference>
<keyword evidence="7 8" id="KW-0233">DNA recombination</keyword>
<comment type="similarity">
    <text evidence="1 8">Belongs to the SbcD family.</text>
</comment>
<evidence type="ECO:0000256" key="2">
    <source>
        <dbReference type="ARBA" id="ARBA00011322"/>
    </source>
</evidence>
<reference evidence="12" key="1">
    <citation type="submission" date="2018-04" db="EMBL/GenBank/DDBJ databases">
        <authorList>
            <person name="Illikoud N."/>
        </authorList>
    </citation>
    <scope>NUCLEOTIDE SEQUENCE [LARGE SCALE GENOMIC DNA]</scope>
</reference>
<proteinExistence type="inferred from homology"/>
<evidence type="ECO:0000259" key="10">
    <source>
        <dbReference type="Pfam" id="PF12320"/>
    </source>
</evidence>
<dbReference type="PANTHER" id="PTHR30337">
    <property type="entry name" value="COMPONENT OF ATP-DEPENDENT DSDNA EXONUCLEASE"/>
    <property type="match status" value="1"/>
</dbReference>
<keyword evidence="8" id="KW-0255">Endonuclease</keyword>
<evidence type="ECO:0000256" key="1">
    <source>
        <dbReference type="ARBA" id="ARBA00010555"/>
    </source>
</evidence>
<comment type="subunit">
    <text evidence="2 8">Heterodimer of SbcC and SbcD.</text>
</comment>
<feature type="domain" description="Calcineurin-like phosphoesterase" evidence="9">
    <location>
        <begin position="1"/>
        <end position="214"/>
    </location>
</feature>
<evidence type="ECO:0000259" key="9">
    <source>
        <dbReference type="Pfam" id="PF00149"/>
    </source>
</evidence>
<dbReference type="PANTHER" id="PTHR30337:SF0">
    <property type="entry name" value="NUCLEASE SBCCD SUBUNIT D"/>
    <property type="match status" value="1"/>
</dbReference>
<dbReference type="Pfam" id="PF00149">
    <property type="entry name" value="Metallophos"/>
    <property type="match status" value="1"/>
</dbReference>
<dbReference type="EMBL" id="OUNC01000011">
    <property type="protein sequence ID" value="SPP27858.1"/>
    <property type="molecule type" value="Genomic_DNA"/>
</dbReference>
<dbReference type="InterPro" id="IPR026843">
    <property type="entry name" value="SbcD_C"/>
</dbReference>
<evidence type="ECO:0000256" key="7">
    <source>
        <dbReference type="ARBA" id="ARBA00023172"/>
    </source>
</evidence>
<dbReference type="Pfam" id="PF12320">
    <property type="entry name" value="SbcD_C"/>
    <property type="match status" value="1"/>
</dbReference>
<protein>
    <recommendedName>
        <fullName evidence="3 8">Nuclease SbcCD subunit D</fullName>
    </recommendedName>
</protein>
<dbReference type="InterPro" id="IPR004843">
    <property type="entry name" value="Calcineurin-like_PHP"/>
</dbReference>
<dbReference type="InterPro" id="IPR041796">
    <property type="entry name" value="Mre11_N"/>
</dbReference>
<dbReference type="InterPro" id="IPR050535">
    <property type="entry name" value="DNA_Repair-Maintenance_Comp"/>
</dbReference>
<name>A0A2X0QUS5_BROTH</name>
<sequence>MKIVHTADWHLGKIVSGQSLTEDQAYQLQQLVELLKDEAADVLMIAGDLYDRAIPPLEAVELLNETLATINLELKIPIVAISGNHDSSNRLNFGSSWYQKNGFYLTTQISQIFKPVTIGDVQFWLIPFFENLEAAAYFEDSTIRTQEAAMRQIIEQIEPLMDRSKRQIAMAHLFVTGAEPSESERPLAMGGVDAVSAKLFKAFDYTALGHLHRPHALGKITTDTLPQGTVSYSGSLLKYSFSEVKDQKSVRIITVPQKGELQMREVPLHPQRDMRLVKAEMAALLAEPTAFGPVDDYLQITLTDVGDVYEPMRRLKEVFPHLLHLERAAQTAIHQQGQQFKDLKQADILTLFSQFFETVEQQPLTDVDREFMQNVIDESRRGE</sequence>
<keyword evidence="5 8" id="KW-0378">Hydrolase</keyword>
<dbReference type="InterPro" id="IPR004593">
    <property type="entry name" value="SbcD"/>
</dbReference>
<comment type="function">
    <text evidence="8">SbcCD cleaves DNA hairpin structures. These structures can inhibit DNA replication and are intermediates in certain DNA recombination reactions. The complex acts as a 3'-&gt;5' double strand exonuclease that can open hairpins. It also has a 5' single-strand endonuclease activity.</text>
</comment>
<dbReference type="SUPFAM" id="SSF56300">
    <property type="entry name" value="Metallo-dependent phosphatases"/>
    <property type="match status" value="1"/>
</dbReference>
<dbReference type="Gene3D" id="3.60.21.10">
    <property type="match status" value="1"/>
</dbReference>
<gene>
    <name evidence="8 11" type="primary">sbcD</name>
    <name evidence="11" type="ORF">BTBSAS_190031</name>
</gene>
<keyword evidence="4 8" id="KW-0540">Nuclease</keyword>
<keyword evidence="8" id="KW-0235">DNA replication</keyword>
<feature type="domain" description="Nuclease SbcCD subunit D C-terminal" evidence="10">
    <location>
        <begin position="271"/>
        <end position="358"/>
    </location>
</feature>